<name>A0AAW1Y726_RUBAR</name>
<evidence type="ECO:0000256" key="7">
    <source>
        <dbReference type="ARBA" id="ARBA00022927"/>
    </source>
</evidence>
<dbReference type="AlphaFoldDB" id="A0AAW1Y726"/>
<comment type="function">
    <text evidence="11">May play a role in anterograde transport of membrane proteins from the endoplasmic reticulum to the Golgi.</text>
</comment>
<keyword evidence="11" id="KW-0931">ER-Golgi transport</keyword>
<evidence type="ECO:0000256" key="2">
    <source>
        <dbReference type="ARBA" id="ARBA00007956"/>
    </source>
</evidence>
<evidence type="ECO:0000313" key="14">
    <source>
        <dbReference type="Proteomes" id="UP001457282"/>
    </source>
</evidence>
<comment type="similarity">
    <text evidence="2 11">Belongs to the BCAP29/BCAP31 family.</text>
</comment>
<dbReference type="Gene3D" id="1.20.5.110">
    <property type="match status" value="1"/>
</dbReference>
<dbReference type="GO" id="GO:0070973">
    <property type="term" value="P:protein localization to endoplasmic reticulum exit site"/>
    <property type="evidence" value="ECO:0007669"/>
    <property type="project" value="UniProtKB-UniRule"/>
</dbReference>
<organism evidence="13 14">
    <name type="scientific">Rubus argutus</name>
    <name type="common">Southern blackberry</name>
    <dbReference type="NCBI Taxonomy" id="59490"/>
    <lineage>
        <taxon>Eukaryota</taxon>
        <taxon>Viridiplantae</taxon>
        <taxon>Streptophyta</taxon>
        <taxon>Embryophyta</taxon>
        <taxon>Tracheophyta</taxon>
        <taxon>Spermatophyta</taxon>
        <taxon>Magnoliopsida</taxon>
        <taxon>eudicotyledons</taxon>
        <taxon>Gunneridae</taxon>
        <taxon>Pentapetalae</taxon>
        <taxon>rosids</taxon>
        <taxon>fabids</taxon>
        <taxon>Rosales</taxon>
        <taxon>Rosaceae</taxon>
        <taxon>Rosoideae</taxon>
        <taxon>Rosoideae incertae sedis</taxon>
        <taxon>Rubus</taxon>
    </lineage>
</organism>
<evidence type="ECO:0000256" key="6">
    <source>
        <dbReference type="ARBA" id="ARBA00022824"/>
    </source>
</evidence>
<dbReference type="GO" id="GO:0006888">
    <property type="term" value="P:endoplasmic reticulum to Golgi vesicle-mediated transport"/>
    <property type="evidence" value="ECO:0007669"/>
    <property type="project" value="UniProtKB-UniRule"/>
</dbReference>
<evidence type="ECO:0000256" key="5">
    <source>
        <dbReference type="ARBA" id="ARBA00022703"/>
    </source>
</evidence>
<dbReference type="FunFam" id="1.20.5.110:FF:000011">
    <property type="entry name" value="B-cell receptor-associated protein 29"/>
    <property type="match status" value="1"/>
</dbReference>
<feature type="coiled-coil region" evidence="12">
    <location>
        <begin position="118"/>
        <end position="230"/>
    </location>
</feature>
<dbReference type="InterPro" id="IPR008417">
    <property type="entry name" value="BAP29/BAP31"/>
</dbReference>
<keyword evidence="9 12" id="KW-0175">Coiled coil</keyword>
<dbReference type="GO" id="GO:0006886">
    <property type="term" value="P:intracellular protein transport"/>
    <property type="evidence" value="ECO:0007669"/>
    <property type="project" value="UniProtKB-UniRule"/>
</dbReference>
<evidence type="ECO:0000256" key="4">
    <source>
        <dbReference type="ARBA" id="ARBA00022692"/>
    </source>
</evidence>
<proteinExistence type="inferred from homology"/>
<comment type="subcellular location">
    <subcellularLocation>
        <location evidence="1 11">Endoplasmic reticulum membrane</location>
        <topology evidence="1 11">Multi-pass membrane protein</topology>
    </subcellularLocation>
</comment>
<feature type="transmembrane region" description="Helical" evidence="11">
    <location>
        <begin position="83"/>
        <end position="105"/>
    </location>
</feature>
<evidence type="ECO:0000256" key="1">
    <source>
        <dbReference type="ARBA" id="ARBA00004477"/>
    </source>
</evidence>
<evidence type="ECO:0000256" key="9">
    <source>
        <dbReference type="ARBA" id="ARBA00023054"/>
    </source>
</evidence>
<keyword evidence="10 11" id="KW-0472">Membrane</keyword>
<dbReference type="Proteomes" id="UP001457282">
    <property type="component" value="Unassembled WGS sequence"/>
</dbReference>
<protein>
    <recommendedName>
        <fullName evidence="11">Endoplasmic reticulum transmembrane protein</fullName>
    </recommendedName>
</protein>
<keyword evidence="7 11" id="KW-0653">Protein transport</keyword>
<feature type="transmembrane region" description="Helical" evidence="11">
    <location>
        <begin position="6"/>
        <end position="23"/>
    </location>
</feature>
<keyword evidence="3 11" id="KW-0813">Transport</keyword>
<accession>A0AAW1Y726</accession>
<reference evidence="13 14" key="1">
    <citation type="journal article" date="2023" name="G3 (Bethesda)">
        <title>A chromosome-length genome assembly and annotation of blackberry (Rubus argutus, cv. 'Hillquist').</title>
        <authorList>
            <person name="Bruna T."/>
            <person name="Aryal R."/>
            <person name="Dudchenko O."/>
            <person name="Sargent D.J."/>
            <person name="Mead D."/>
            <person name="Buti M."/>
            <person name="Cavallini A."/>
            <person name="Hytonen T."/>
            <person name="Andres J."/>
            <person name="Pham M."/>
            <person name="Weisz D."/>
            <person name="Mascagni F."/>
            <person name="Usai G."/>
            <person name="Natali L."/>
            <person name="Bassil N."/>
            <person name="Fernandez G.E."/>
            <person name="Lomsadze A."/>
            <person name="Armour M."/>
            <person name="Olukolu B."/>
            <person name="Poorten T."/>
            <person name="Britton C."/>
            <person name="Davik J."/>
            <person name="Ashrafi H."/>
            <person name="Aiden E.L."/>
            <person name="Borodovsky M."/>
            <person name="Worthington M."/>
        </authorList>
    </citation>
    <scope>NUCLEOTIDE SEQUENCE [LARGE SCALE GENOMIC DNA]</scope>
    <source>
        <strain evidence="13">PI 553951</strain>
    </source>
</reference>
<evidence type="ECO:0000256" key="3">
    <source>
        <dbReference type="ARBA" id="ARBA00022448"/>
    </source>
</evidence>
<dbReference type="PANTHER" id="PTHR12701">
    <property type="entry name" value="BCR-ASSOCIATED PROTEIN, BAP"/>
    <property type="match status" value="1"/>
</dbReference>
<gene>
    <name evidence="13" type="ORF">M0R45_010329</name>
</gene>
<sequence>MYELLITVVIAEAAVASLLLLKIGPLRKLVLKILDQLKMGRGPVTVKGIAGTMGVILLSRFISVVKMQNKGEMLGTMSPTDQVLYRTHILEASLISFAVFLGFIIDQTHDYLTKLTGWTNKQEEVDRLQKEKEEKSSKEIKQLQEKIVTLSEDLKKLKLECAEKDKCVQTSESHVVSLQKQAADLLLEHDRLVEDSQNIQTQSAILSEDLKKLQSECAELRLQFSHMEKIPENFPCLFASVP</sequence>
<keyword evidence="6 11" id="KW-0256">Endoplasmic reticulum</keyword>
<evidence type="ECO:0000313" key="13">
    <source>
        <dbReference type="EMBL" id="KAK9944779.1"/>
    </source>
</evidence>
<keyword evidence="4 11" id="KW-0812">Transmembrane</keyword>
<evidence type="ECO:0000256" key="8">
    <source>
        <dbReference type="ARBA" id="ARBA00022989"/>
    </source>
</evidence>
<dbReference type="PANTHER" id="PTHR12701:SF13">
    <property type="entry name" value="ENDOPLASMIC RETICULUM TRANSMEMBRANE PROTEIN"/>
    <property type="match status" value="1"/>
</dbReference>
<keyword evidence="5" id="KW-0053">Apoptosis</keyword>
<evidence type="ECO:0000256" key="12">
    <source>
        <dbReference type="SAM" id="Coils"/>
    </source>
</evidence>
<evidence type="ECO:0000256" key="11">
    <source>
        <dbReference type="RuleBase" id="RU367026"/>
    </source>
</evidence>
<dbReference type="EMBL" id="JBEDUW010000002">
    <property type="protein sequence ID" value="KAK9944779.1"/>
    <property type="molecule type" value="Genomic_DNA"/>
</dbReference>
<keyword evidence="14" id="KW-1185">Reference proteome</keyword>
<feature type="transmembrane region" description="Helical" evidence="11">
    <location>
        <begin position="44"/>
        <end position="63"/>
    </location>
</feature>
<evidence type="ECO:0000256" key="10">
    <source>
        <dbReference type="ARBA" id="ARBA00023136"/>
    </source>
</evidence>
<keyword evidence="8 11" id="KW-1133">Transmembrane helix</keyword>
<comment type="caution">
    <text evidence="13">The sequence shown here is derived from an EMBL/GenBank/DDBJ whole genome shotgun (WGS) entry which is preliminary data.</text>
</comment>
<dbReference type="GO" id="GO:0005789">
    <property type="term" value="C:endoplasmic reticulum membrane"/>
    <property type="evidence" value="ECO:0007669"/>
    <property type="project" value="UniProtKB-SubCell"/>
</dbReference>